<evidence type="ECO:0000256" key="3">
    <source>
        <dbReference type="ARBA" id="ARBA00023002"/>
    </source>
</evidence>
<dbReference type="InterPro" id="IPR003710">
    <property type="entry name" value="ApbA"/>
</dbReference>
<dbReference type="PANTHER" id="PTHR21708:SF30">
    <property type="entry name" value="2-DEHYDROPANTOATE 2-REDUCTASE-RELATED"/>
    <property type="match status" value="1"/>
</dbReference>
<feature type="domain" description="Ketopantoate reductase N-terminal" evidence="5">
    <location>
        <begin position="9"/>
        <end position="169"/>
    </location>
</feature>
<dbReference type="InterPro" id="IPR013752">
    <property type="entry name" value="KPA_reductase"/>
</dbReference>
<keyword evidence="8" id="KW-1185">Reference proteome</keyword>
<accession>A0A6A5WUR0</accession>
<evidence type="ECO:0000313" key="8">
    <source>
        <dbReference type="Proteomes" id="UP000799779"/>
    </source>
</evidence>
<comment type="similarity">
    <text evidence="1 4">Belongs to the ketopantoate reductase family.</text>
</comment>
<dbReference type="AlphaFoldDB" id="A0A6A5WUR0"/>
<dbReference type="NCBIfam" id="TIGR00745">
    <property type="entry name" value="apbA_panE"/>
    <property type="match status" value="1"/>
</dbReference>
<keyword evidence="3 4" id="KW-0560">Oxidoreductase</keyword>
<sequence length="348" mass="37418">MTESRKKTVLLIGGGGVGAIAALNLETGGLAEVTVVLRSNFKAVNESGYQIESCDHGVVKNWKPTHVVNSVPDITKEGNEPYDYIVLTTKNIPDIPPSIQDLIAPALPPSNTHTTIVLIQNGLNIEKSLLKSHSNTPILSGVSLIGSAEFEPGVVVQDDTDRLLIGAFSNPNLPSTQQTSLAENFVKIYSAGGKTVCTYSSDVLYDRWRKLVYNACLNPICAITGLDTGRIRLADGGIEGLVRPAMKEIVTAAKEVAGVELAGDVVDTMIEMDPLEIYLAPSMLADVRKGNFIEFENLLGEPLREGKKAGVAMPTVEVLYNICKAIQWRTKDAKGRVKIPPKRGAVAK</sequence>
<dbReference type="InterPro" id="IPR013332">
    <property type="entry name" value="KPR_N"/>
</dbReference>
<dbReference type="Gene3D" id="3.40.50.720">
    <property type="entry name" value="NAD(P)-binding Rossmann-like Domain"/>
    <property type="match status" value="1"/>
</dbReference>
<dbReference type="InterPro" id="IPR051402">
    <property type="entry name" value="KPR-Related"/>
</dbReference>
<dbReference type="Pfam" id="PF08546">
    <property type="entry name" value="ApbA_C"/>
    <property type="match status" value="1"/>
</dbReference>
<evidence type="ECO:0000256" key="1">
    <source>
        <dbReference type="ARBA" id="ARBA00007870"/>
    </source>
</evidence>
<dbReference type="InterPro" id="IPR013328">
    <property type="entry name" value="6PGD_dom2"/>
</dbReference>
<dbReference type="InterPro" id="IPR008927">
    <property type="entry name" value="6-PGluconate_DH-like_C_sf"/>
</dbReference>
<dbReference type="GO" id="GO:0008677">
    <property type="term" value="F:2-dehydropantoate 2-reductase activity"/>
    <property type="evidence" value="ECO:0007669"/>
    <property type="project" value="UniProtKB-EC"/>
</dbReference>
<feature type="domain" description="Ketopantoate reductase C-terminal" evidence="6">
    <location>
        <begin position="202"/>
        <end position="327"/>
    </location>
</feature>
<dbReference type="SUPFAM" id="SSF51735">
    <property type="entry name" value="NAD(P)-binding Rossmann-fold domains"/>
    <property type="match status" value="1"/>
</dbReference>
<dbReference type="GO" id="GO:0015940">
    <property type="term" value="P:pantothenate biosynthetic process"/>
    <property type="evidence" value="ECO:0007669"/>
    <property type="project" value="InterPro"/>
</dbReference>
<dbReference type="OrthoDB" id="3609at2759"/>
<dbReference type="PANTHER" id="PTHR21708">
    <property type="entry name" value="PROBABLE 2-DEHYDROPANTOATE 2-REDUCTASE"/>
    <property type="match status" value="1"/>
</dbReference>
<gene>
    <name evidence="7" type="ORF">P154DRAFT_521734</name>
</gene>
<dbReference type="Proteomes" id="UP000799779">
    <property type="component" value="Unassembled WGS sequence"/>
</dbReference>
<dbReference type="FunFam" id="1.10.1040.10:FF:000017">
    <property type="entry name" value="2-dehydropantoate 2-reductase"/>
    <property type="match status" value="1"/>
</dbReference>
<name>A0A6A5WUR0_9PLEO</name>
<dbReference type="GO" id="GO:0005737">
    <property type="term" value="C:cytoplasm"/>
    <property type="evidence" value="ECO:0007669"/>
    <property type="project" value="TreeGrafter"/>
</dbReference>
<evidence type="ECO:0000256" key="2">
    <source>
        <dbReference type="ARBA" id="ARBA00022857"/>
    </source>
</evidence>
<proteinExistence type="inferred from homology"/>
<evidence type="ECO:0000313" key="7">
    <source>
        <dbReference type="EMBL" id="KAF2001336.1"/>
    </source>
</evidence>
<comment type="catalytic activity">
    <reaction evidence="4">
        <text>(R)-pantoate + NADP(+) = 2-dehydropantoate + NADPH + H(+)</text>
        <dbReference type="Rhea" id="RHEA:16233"/>
        <dbReference type="ChEBI" id="CHEBI:11561"/>
        <dbReference type="ChEBI" id="CHEBI:15378"/>
        <dbReference type="ChEBI" id="CHEBI:15980"/>
        <dbReference type="ChEBI" id="CHEBI:57783"/>
        <dbReference type="ChEBI" id="CHEBI:58349"/>
        <dbReference type="EC" id="1.1.1.169"/>
    </reaction>
</comment>
<evidence type="ECO:0000259" key="6">
    <source>
        <dbReference type="Pfam" id="PF08546"/>
    </source>
</evidence>
<dbReference type="InterPro" id="IPR036291">
    <property type="entry name" value="NAD(P)-bd_dom_sf"/>
</dbReference>
<evidence type="ECO:0000259" key="5">
    <source>
        <dbReference type="Pfam" id="PF02558"/>
    </source>
</evidence>
<dbReference type="EMBL" id="ML977583">
    <property type="protein sequence ID" value="KAF2001336.1"/>
    <property type="molecule type" value="Genomic_DNA"/>
</dbReference>
<dbReference type="EC" id="1.1.1.169" evidence="4"/>
<keyword evidence="2 4" id="KW-0521">NADP</keyword>
<reference evidence="7" key="1">
    <citation type="journal article" date="2020" name="Stud. Mycol.">
        <title>101 Dothideomycetes genomes: a test case for predicting lifestyles and emergence of pathogens.</title>
        <authorList>
            <person name="Haridas S."/>
            <person name="Albert R."/>
            <person name="Binder M."/>
            <person name="Bloem J."/>
            <person name="Labutti K."/>
            <person name="Salamov A."/>
            <person name="Andreopoulos B."/>
            <person name="Baker S."/>
            <person name="Barry K."/>
            <person name="Bills G."/>
            <person name="Bluhm B."/>
            <person name="Cannon C."/>
            <person name="Castanera R."/>
            <person name="Culley D."/>
            <person name="Daum C."/>
            <person name="Ezra D."/>
            <person name="Gonzalez J."/>
            <person name="Henrissat B."/>
            <person name="Kuo A."/>
            <person name="Liang C."/>
            <person name="Lipzen A."/>
            <person name="Lutzoni F."/>
            <person name="Magnuson J."/>
            <person name="Mondo S."/>
            <person name="Nolan M."/>
            <person name="Ohm R."/>
            <person name="Pangilinan J."/>
            <person name="Park H.-J."/>
            <person name="Ramirez L."/>
            <person name="Alfaro M."/>
            <person name="Sun H."/>
            <person name="Tritt A."/>
            <person name="Yoshinaga Y."/>
            <person name="Zwiers L.-H."/>
            <person name="Turgeon B."/>
            <person name="Goodwin S."/>
            <person name="Spatafora J."/>
            <person name="Crous P."/>
            <person name="Grigoriev I."/>
        </authorList>
    </citation>
    <scope>NUCLEOTIDE SEQUENCE</scope>
    <source>
        <strain evidence="7">CBS 123094</strain>
    </source>
</reference>
<organism evidence="7 8">
    <name type="scientific">Amniculicola lignicola CBS 123094</name>
    <dbReference type="NCBI Taxonomy" id="1392246"/>
    <lineage>
        <taxon>Eukaryota</taxon>
        <taxon>Fungi</taxon>
        <taxon>Dikarya</taxon>
        <taxon>Ascomycota</taxon>
        <taxon>Pezizomycotina</taxon>
        <taxon>Dothideomycetes</taxon>
        <taxon>Pleosporomycetidae</taxon>
        <taxon>Pleosporales</taxon>
        <taxon>Amniculicolaceae</taxon>
        <taxon>Amniculicola</taxon>
    </lineage>
</organism>
<dbReference type="Pfam" id="PF02558">
    <property type="entry name" value="ApbA"/>
    <property type="match status" value="1"/>
</dbReference>
<evidence type="ECO:0000256" key="4">
    <source>
        <dbReference type="RuleBase" id="RU362068"/>
    </source>
</evidence>
<comment type="function">
    <text evidence="4">Catalyzes the NADPH-dependent reduction of ketopantoate into pantoic acid.</text>
</comment>
<dbReference type="SUPFAM" id="SSF48179">
    <property type="entry name" value="6-phosphogluconate dehydrogenase C-terminal domain-like"/>
    <property type="match status" value="1"/>
</dbReference>
<dbReference type="Gene3D" id="1.10.1040.10">
    <property type="entry name" value="N-(1-d-carboxylethyl)-l-norvaline Dehydrogenase, domain 2"/>
    <property type="match status" value="1"/>
</dbReference>
<protein>
    <recommendedName>
        <fullName evidence="4">2-dehydropantoate 2-reductase</fullName>
        <ecNumber evidence="4">1.1.1.169</ecNumber>
    </recommendedName>
    <alternativeName>
        <fullName evidence="4">Ketopantoate reductase</fullName>
    </alternativeName>
</protein>